<reference evidence="2 3" key="1">
    <citation type="submission" date="2024-02" db="EMBL/GenBank/DDBJ databases">
        <title>Deinococcus carri NBRC 110142.</title>
        <authorList>
            <person name="Ichikawa N."/>
            <person name="Katano-Makiyama Y."/>
            <person name="Hidaka K."/>
        </authorList>
    </citation>
    <scope>NUCLEOTIDE SEQUENCE [LARGE SCALE GENOMIC DNA]</scope>
    <source>
        <strain evidence="2 3">NBRC 110142</strain>
    </source>
</reference>
<organism evidence="2 3">
    <name type="scientific">Deinococcus carri</name>
    <dbReference type="NCBI Taxonomy" id="1211323"/>
    <lineage>
        <taxon>Bacteria</taxon>
        <taxon>Thermotogati</taxon>
        <taxon>Deinococcota</taxon>
        <taxon>Deinococci</taxon>
        <taxon>Deinococcales</taxon>
        <taxon>Deinococcaceae</taxon>
        <taxon>Deinococcus</taxon>
    </lineage>
</organism>
<name>A0ABP9WAC7_9DEIO</name>
<dbReference type="Pfam" id="PF12802">
    <property type="entry name" value="MarR_2"/>
    <property type="match status" value="1"/>
</dbReference>
<keyword evidence="3" id="KW-1185">Reference proteome</keyword>
<evidence type="ECO:0000259" key="1">
    <source>
        <dbReference type="PROSITE" id="PS50995"/>
    </source>
</evidence>
<dbReference type="PRINTS" id="PR00598">
    <property type="entry name" value="HTHMARR"/>
</dbReference>
<dbReference type="InterPro" id="IPR036388">
    <property type="entry name" value="WH-like_DNA-bd_sf"/>
</dbReference>
<dbReference type="PROSITE" id="PS50995">
    <property type="entry name" value="HTH_MARR_2"/>
    <property type="match status" value="1"/>
</dbReference>
<dbReference type="InterPro" id="IPR000835">
    <property type="entry name" value="HTH_MarR-typ"/>
</dbReference>
<sequence length="173" mass="18528">MPVAEVSSPTPQTERATPEVAFLTALWDAWQALTSRGEAELRARHDLDLRSLIALAYVQGGADQPAQLARELGVPRYEVSRVLHALETRGAVTRDQTQADARRVTVRVTPQGAALWEEALGTVRAVTGPALAALGPRAASLTHDLHLLAQFTRSQPTATSSFATPSSPAQESE</sequence>
<dbReference type="PANTHER" id="PTHR33164">
    <property type="entry name" value="TRANSCRIPTIONAL REGULATOR, MARR FAMILY"/>
    <property type="match status" value="1"/>
</dbReference>
<comment type="caution">
    <text evidence="2">The sequence shown here is derived from an EMBL/GenBank/DDBJ whole genome shotgun (WGS) entry which is preliminary data.</text>
</comment>
<evidence type="ECO:0000313" key="2">
    <source>
        <dbReference type="EMBL" id="GAA5513483.1"/>
    </source>
</evidence>
<evidence type="ECO:0000313" key="3">
    <source>
        <dbReference type="Proteomes" id="UP001401887"/>
    </source>
</evidence>
<dbReference type="SMART" id="SM00347">
    <property type="entry name" value="HTH_MARR"/>
    <property type="match status" value="1"/>
</dbReference>
<dbReference type="InterPro" id="IPR039422">
    <property type="entry name" value="MarR/SlyA-like"/>
</dbReference>
<dbReference type="Proteomes" id="UP001401887">
    <property type="component" value="Unassembled WGS sequence"/>
</dbReference>
<dbReference type="Gene3D" id="1.10.10.10">
    <property type="entry name" value="Winged helix-like DNA-binding domain superfamily/Winged helix DNA-binding domain"/>
    <property type="match status" value="1"/>
</dbReference>
<accession>A0ABP9WAC7</accession>
<dbReference type="SUPFAM" id="SSF46785">
    <property type="entry name" value="Winged helix' DNA-binding domain"/>
    <property type="match status" value="1"/>
</dbReference>
<dbReference type="PANTHER" id="PTHR33164:SF43">
    <property type="entry name" value="HTH-TYPE TRANSCRIPTIONAL REPRESSOR YETL"/>
    <property type="match status" value="1"/>
</dbReference>
<protein>
    <recommendedName>
        <fullName evidence="1">HTH marR-type domain-containing protein</fullName>
    </recommendedName>
</protein>
<feature type="domain" description="HTH marR-type" evidence="1">
    <location>
        <begin position="19"/>
        <end position="153"/>
    </location>
</feature>
<gene>
    <name evidence="2" type="ORF">Dcar01_02221</name>
</gene>
<proteinExistence type="predicted"/>
<dbReference type="EMBL" id="BAABRP010000008">
    <property type="protein sequence ID" value="GAA5513483.1"/>
    <property type="molecule type" value="Genomic_DNA"/>
</dbReference>
<dbReference type="InterPro" id="IPR036390">
    <property type="entry name" value="WH_DNA-bd_sf"/>
</dbReference>